<organism evidence="4 5">
    <name type="scientific">Schistosoma mattheei</name>
    <dbReference type="NCBI Taxonomy" id="31246"/>
    <lineage>
        <taxon>Eukaryota</taxon>
        <taxon>Metazoa</taxon>
        <taxon>Spiralia</taxon>
        <taxon>Lophotrochozoa</taxon>
        <taxon>Platyhelminthes</taxon>
        <taxon>Trematoda</taxon>
        <taxon>Digenea</taxon>
        <taxon>Strigeidida</taxon>
        <taxon>Schistosomatoidea</taxon>
        <taxon>Schistosomatidae</taxon>
        <taxon>Schistosoma</taxon>
    </lineage>
</organism>
<evidence type="ECO:0000313" key="4">
    <source>
        <dbReference type="EMBL" id="VDP05191.1"/>
    </source>
</evidence>
<dbReference type="InterPro" id="IPR001752">
    <property type="entry name" value="Kinesin_motor_dom"/>
</dbReference>
<dbReference type="InterPro" id="IPR027417">
    <property type="entry name" value="P-loop_NTPase"/>
</dbReference>
<proteinExistence type="inferred from homology"/>
<sequence length="53" mass="5678">MATCFAYGQTGSGKTHTMGGEFHARGQQNCSNGIYALAGKLLTIHIDNNLNYT</sequence>
<keyword evidence="2 3" id="KW-0067">ATP-binding</keyword>
<dbReference type="Pfam" id="PF00225">
    <property type="entry name" value="Kinesin"/>
    <property type="match status" value="1"/>
</dbReference>
<evidence type="ECO:0000256" key="1">
    <source>
        <dbReference type="ARBA" id="ARBA00022741"/>
    </source>
</evidence>
<dbReference type="GO" id="GO:0005524">
    <property type="term" value="F:ATP binding"/>
    <property type="evidence" value="ECO:0007669"/>
    <property type="project" value="UniProtKB-UniRule"/>
</dbReference>
<dbReference type="InterPro" id="IPR036961">
    <property type="entry name" value="Kinesin_motor_dom_sf"/>
</dbReference>
<dbReference type="GO" id="GO:0008017">
    <property type="term" value="F:microtubule binding"/>
    <property type="evidence" value="ECO:0007669"/>
    <property type="project" value="InterPro"/>
</dbReference>
<comment type="similarity">
    <text evidence="3">Belongs to the TRAFAC class myosin-kinesin ATPase superfamily. Kinesin family.</text>
</comment>
<accession>A0A183NQB8</accession>
<evidence type="ECO:0000313" key="5">
    <source>
        <dbReference type="Proteomes" id="UP000269396"/>
    </source>
</evidence>
<dbReference type="AlphaFoldDB" id="A0A183NQB8"/>
<dbReference type="EMBL" id="UZAL01011431">
    <property type="protein sequence ID" value="VDP05191.1"/>
    <property type="molecule type" value="Genomic_DNA"/>
</dbReference>
<dbReference type="Proteomes" id="UP000269396">
    <property type="component" value="Unassembled WGS sequence"/>
</dbReference>
<dbReference type="Gene3D" id="3.40.850.10">
    <property type="entry name" value="Kinesin motor domain"/>
    <property type="match status" value="1"/>
</dbReference>
<dbReference type="GO" id="GO:0007018">
    <property type="term" value="P:microtubule-based movement"/>
    <property type="evidence" value="ECO:0007669"/>
    <property type="project" value="InterPro"/>
</dbReference>
<evidence type="ECO:0000256" key="2">
    <source>
        <dbReference type="ARBA" id="ARBA00022840"/>
    </source>
</evidence>
<dbReference type="STRING" id="31246.A0A183NQB8"/>
<dbReference type="PROSITE" id="PS50067">
    <property type="entry name" value="KINESIN_MOTOR_2"/>
    <property type="match status" value="1"/>
</dbReference>
<keyword evidence="3" id="KW-0505">Motor protein</keyword>
<name>A0A183NQB8_9TREM</name>
<evidence type="ECO:0000256" key="3">
    <source>
        <dbReference type="PROSITE-ProRule" id="PRU00283"/>
    </source>
</evidence>
<keyword evidence="1 3" id="KW-0547">Nucleotide-binding</keyword>
<protein>
    <submittedName>
        <fullName evidence="4">Uncharacterized protein</fullName>
    </submittedName>
</protein>
<dbReference type="GO" id="GO:0003777">
    <property type="term" value="F:microtubule motor activity"/>
    <property type="evidence" value="ECO:0007669"/>
    <property type="project" value="InterPro"/>
</dbReference>
<keyword evidence="5" id="KW-1185">Reference proteome</keyword>
<reference evidence="4 5" key="1">
    <citation type="submission" date="2018-11" db="EMBL/GenBank/DDBJ databases">
        <authorList>
            <consortium name="Pathogen Informatics"/>
        </authorList>
    </citation>
    <scope>NUCLEOTIDE SEQUENCE [LARGE SCALE GENOMIC DNA]</scope>
    <source>
        <strain>Denwood</strain>
        <strain evidence="5">Zambia</strain>
    </source>
</reference>
<feature type="binding site" evidence="3">
    <location>
        <begin position="8"/>
        <end position="15"/>
    </location>
    <ligand>
        <name>ATP</name>
        <dbReference type="ChEBI" id="CHEBI:30616"/>
    </ligand>
</feature>
<dbReference type="SUPFAM" id="SSF52540">
    <property type="entry name" value="P-loop containing nucleoside triphosphate hydrolases"/>
    <property type="match status" value="1"/>
</dbReference>
<gene>
    <name evidence="4" type="ORF">SMTD_LOCUS4304</name>
</gene>